<comment type="subcellular location">
    <subcellularLocation>
        <location evidence="1">Nucleus</location>
    </subcellularLocation>
</comment>
<evidence type="ECO:0000256" key="7">
    <source>
        <dbReference type="ARBA" id="ARBA00022843"/>
    </source>
</evidence>
<dbReference type="PROSITE" id="PS00028">
    <property type="entry name" value="ZINC_FINGER_C2H2_1"/>
    <property type="match status" value="12"/>
</dbReference>
<dbReference type="FunFam" id="3.30.160.60:FF:000624">
    <property type="entry name" value="zinc finger protein 697"/>
    <property type="match status" value="1"/>
</dbReference>
<dbReference type="PANTHER" id="PTHR24393">
    <property type="entry name" value="ZINC FINGER PROTEIN"/>
    <property type="match status" value="1"/>
</dbReference>
<dbReference type="Pfam" id="PF13894">
    <property type="entry name" value="zf-C2H2_4"/>
    <property type="match status" value="1"/>
</dbReference>
<dbReference type="GO" id="GO:0000785">
    <property type="term" value="C:chromatin"/>
    <property type="evidence" value="ECO:0007669"/>
    <property type="project" value="UniProtKB-ARBA"/>
</dbReference>
<evidence type="ECO:0000256" key="6">
    <source>
        <dbReference type="ARBA" id="ARBA00022833"/>
    </source>
</evidence>
<dbReference type="AlphaFoldDB" id="A0A7R9ICH7"/>
<feature type="domain" description="C2H2-type" evidence="13">
    <location>
        <begin position="439"/>
        <end position="466"/>
    </location>
</feature>
<gene>
    <name evidence="14" type="ORF">TTEB3V08_LOCUS3753</name>
</gene>
<keyword evidence="5 11" id="KW-0863">Zinc-finger</keyword>
<sequence length="633" mass="71053">MGESTWAPLLILTTITTSSLPDMERKGCITSSFERPLGHNALVPANLLTNWASEAMSSFESENNGAVITENIEAEQQLHLEQCQHVLKQQQQQQQQQQFVELSRQEEVSLSQQVQTLPNDVDVESLGSVQVESESQEEECAPSHNASEVSTNVKCEPDVLIKVEEMANLIARDSDIDTEIESDSASEDSEGNDAEDHRASTPLGVEQEKGGDYLAEASTSQDLQRLSNCEGAANSYEGADSFMTPATNGLLLLSCPQKTEGLEQATWFFCNMCGKSFGQQEDFHLHYESHCNKCNSCGALFTNKDALKAHRKEMHPRKNVKLEKEITPVAVGGNAGRKVVLSSSAAARRKKWEPKVCSECGKQYRTNYKLSEHMRKHTGERPFACSSCPKSFRSKIGLAQHEAKHTGQYEFSCSTCGKGFQCKSYLIVHQRVHSNLKPYPCPTCSRHFKTKQSLLDHQNRHLGVKPYLCDTCGRRFITKGLCKSHQRVHSGKDNKQYPCVVCHKMFVSKSYLTTHLRIHTGEKPYMCEVCGKGFLTRVDLRIHSTMHTGEKSFVCEWCGKAFARRDALRCHRRSHTGERPYCCDICGQSFTQFSPLTIHKRLHTGERPYPCEICGKAFVSRSTMSAHSKKHHT</sequence>
<dbReference type="FunFam" id="3.30.160.60:FF:001136">
    <property type="entry name" value="Zinc finger protein 408"/>
    <property type="match status" value="1"/>
</dbReference>
<keyword evidence="9" id="KW-0804">Transcription</keyword>
<evidence type="ECO:0000256" key="4">
    <source>
        <dbReference type="ARBA" id="ARBA00022737"/>
    </source>
</evidence>
<feature type="region of interest" description="Disordered" evidence="12">
    <location>
        <begin position="128"/>
        <end position="150"/>
    </location>
</feature>
<dbReference type="InterPro" id="IPR036236">
    <property type="entry name" value="Znf_C2H2_sf"/>
</dbReference>
<evidence type="ECO:0000256" key="10">
    <source>
        <dbReference type="ARBA" id="ARBA00023242"/>
    </source>
</evidence>
<keyword evidence="2" id="KW-1017">Isopeptide bond</keyword>
<dbReference type="FunFam" id="3.30.160.60:FF:000512">
    <property type="entry name" value="zinc finger protein 197 isoform X1"/>
    <property type="match status" value="1"/>
</dbReference>
<dbReference type="PANTHER" id="PTHR24393:SF151">
    <property type="entry name" value="C2H2-TYPE DOMAIN-CONTAINING PROTEIN"/>
    <property type="match status" value="1"/>
</dbReference>
<name>A0A7R9ICH7_9NEOP</name>
<evidence type="ECO:0000256" key="8">
    <source>
        <dbReference type="ARBA" id="ARBA00023015"/>
    </source>
</evidence>
<keyword evidence="4" id="KW-0677">Repeat</keyword>
<feature type="domain" description="C2H2-type" evidence="13">
    <location>
        <begin position="497"/>
        <end position="524"/>
    </location>
</feature>
<evidence type="ECO:0000256" key="9">
    <source>
        <dbReference type="ARBA" id="ARBA00023163"/>
    </source>
</evidence>
<accession>A0A7R9ICH7</accession>
<organism evidence="14">
    <name type="scientific">Timema tahoe</name>
    <dbReference type="NCBI Taxonomy" id="61484"/>
    <lineage>
        <taxon>Eukaryota</taxon>
        <taxon>Metazoa</taxon>
        <taxon>Ecdysozoa</taxon>
        <taxon>Arthropoda</taxon>
        <taxon>Hexapoda</taxon>
        <taxon>Insecta</taxon>
        <taxon>Pterygota</taxon>
        <taxon>Neoptera</taxon>
        <taxon>Polyneoptera</taxon>
        <taxon>Phasmatodea</taxon>
        <taxon>Timematodea</taxon>
        <taxon>Timematoidea</taxon>
        <taxon>Timematidae</taxon>
        <taxon>Timema</taxon>
    </lineage>
</organism>
<keyword evidence="7" id="KW-0832">Ubl conjugation</keyword>
<feature type="domain" description="C2H2-type" evidence="13">
    <location>
        <begin position="292"/>
        <end position="320"/>
    </location>
</feature>
<feature type="domain" description="C2H2-type" evidence="13">
    <location>
        <begin position="525"/>
        <end position="552"/>
    </location>
</feature>
<dbReference type="Gene3D" id="3.30.160.60">
    <property type="entry name" value="Classic Zinc Finger"/>
    <property type="match status" value="11"/>
</dbReference>
<dbReference type="Pfam" id="PF13912">
    <property type="entry name" value="zf-C2H2_6"/>
    <property type="match status" value="1"/>
</dbReference>
<dbReference type="GO" id="GO:0008270">
    <property type="term" value="F:zinc ion binding"/>
    <property type="evidence" value="ECO:0007669"/>
    <property type="project" value="UniProtKB-KW"/>
</dbReference>
<evidence type="ECO:0000256" key="2">
    <source>
        <dbReference type="ARBA" id="ARBA00022499"/>
    </source>
</evidence>
<dbReference type="FunFam" id="3.30.160.60:FF:001498">
    <property type="entry name" value="Zinc finger protein 404"/>
    <property type="match status" value="1"/>
</dbReference>
<dbReference type="GO" id="GO:0001228">
    <property type="term" value="F:DNA-binding transcription activator activity, RNA polymerase II-specific"/>
    <property type="evidence" value="ECO:0007669"/>
    <property type="project" value="TreeGrafter"/>
</dbReference>
<feature type="domain" description="C2H2-type" evidence="13">
    <location>
        <begin position="467"/>
        <end position="494"/>
    </location>
</feature>
<evidence type="ECO:0000313" key="14">
    <source>
        <dbReference type="EMBL" id="CAD7455689.1"/>
    </source>
</evidence>
<dbReference type="GO" id="GO:0000978">
    <property type="term" value="F:RNA polymerase II cis-regulatory region sequence-specific DNA binding"/>
    <property type="evidence" value="ECO:0007669"/>
    <property type="project" value="TreeGrafter"/>
</dbReference>
<evidence type="ECO:0000256" key="3">
    <source>
        <dbReference type="ARBA" id="ARBA00022723"/>
    </source>
</evidence>
<feature type="domain" description="C2H2-type" evidence="13">
    <location>
        <begin position="268"/>
        <end position="295"/>
    </location>
</feature>
<feature type="domain" description="C2H2-type" evidence="13">
    <location>
        <begin position="581"/>
        <end position="608"/>
    </location>
</feature>
<evidence type="ECO:0000256" key="5">
    <source>
        <dbReference type="ARBA" id="ARBA00022771"/>
    </source>
</evidence>
<dbReference type="GO" id="GO:0003682">
    <property type="term" value="F:chromatin binding"/>
    <property type="evidence" value="ECO:0007669"/>
    <property type="project" value="UniProtKB-ARBA"/>
</dbReference>
<dbReference type="GO" id="GO:0040029">
    <property type="term" value="P:epigenetic regulation of gene expression"/>
    <property type="evidence" value="ECO:0007669"/>
    <property type="project" value="UniProtKB-ARBA"/>
</dbReference>
<dbReference type="InterPro" id="IPR013087">
    <property type="entry name" value="Znf_C2H2_type"/>
</dbReference>
<feature type="region of interest" description="Disordered" evidence="12">
    <location>
        <begin position="173"/>
        <end position="205"/>
    </location>
</feature>
<dbReference type="FunFam" id="3.30.160.60:FF:000478">
    <property type="entry name" value="Zinc finger protein 133"/>
    <property type="match status" value="1"/>
</dbReference>
<dbReference type="PROSITE" id="PS50157">
    <property type="entry name" value="ZINC_FINGER_C2H2_2"/>
    <property type="match status" value="12"/>
</dbReference>
<dbReference type="SUPFAM" id="SSF57667">
    <property type="entry name" value="beta-beta-alpha zinc fingers"/>
    <property type="match status" value="7"/>
</dbReference>
<dbReference type="EMBL" id="OE001000">
    <property type="protein sequence ID" value="CAD7455689.1"/>
    <property type="molecule type" value="Genomic_DNA"/>
</dbReference>
<feature type="domain" description="C2H2-type" evidence="13">
    <location>
        <begin position="355"/>
        <end position="382"/>
    </location>
</feature>
<dbReference type="Pfam" id="PF00096">
    <property type="entry name" value="zf-C2H2"/>
    <property type="match status" value="6"/>
</dbReference>
<dbReference type="FunFam" id="3.30.160.60:FF:000446">
    <property type="entry name" value="Zinc finger protein"/>
    <property type="match status" value="1"/>
</dbReference>
<keyword evidence="6" id="KW-0862">Zinc</keyword>
<feature type="compositionally biased region" description="Acidic residues" evidence="12">
    <location>
        <begin position="176"/>
        <end position="193"/>
    </location>
</feature>
<protein>
    <recommendedName>
        <fullName evidence="13">C2H2-type domain-containing protein</fullName>
    </recommendedName>
</protein>
<dbReference type="FunFam" id="3.30.160.60:FF:000690">
    <property type="entry name" value="Zinc finger protein 354C"/>
    <property type="match status" value="1"/>
</dbReference>
<evidence type="ECO:0000256" key="1">
    <source>
        <dbReference type="ARBA" id="ARBA00004123"/>
    </source>
</evidence>
<dbReference type="FunFam" id="3.30.160.60:FF:000557">
    <property type="entry name" value="zinc finger and SCAN domain-containing protein 29"/>
    <property type="match status" value="1"/>
</dbReference>
<dbReference type="GO" id="GO:0005634">
    <property type="term" value="C:nucleus"/>
    <property type="evidence" value="ECO:0007669"/>
    <property type="project" value="UniProtKB-SubCell"/>
</dbReference>
<feature type="domain" description="C2H2-type" evidence="13">
    <location>
        <begin position="553"/>
        <end position="580"/>
    </location>
</feature>
<proteinExistence type="predicted"/>
<feature type="domain" description="C2H2-type" evidence="13">
    <location>
        <begin position="411"/>
        <end position="438"/>
    </location>
</feature>
<keyword evidence="3" id="KW-0479">Metal-binding</keyword>
<evidence type="ECO:0000256" key="11">
    <source>
        <dbReference type="PROSITE-ProRule" id="PRU00042"/>
    </source>
</evidence>
<keyword evidence="8" id="KW-0805">Transcription regulation</keyword>
<feature type="domain" description="C2H2-type" evidence="13">
    <location>
        <begin position="383"/>
        <end position="410"/>
    </location>
</feature>
<evidence type="ECO:0000259" key="13">
    <source>
        <dbReference type="PROSITE" id="PS50157"/>
    </source>
</evidence>
<dbReference type="SMART" id="SM00355">
    <property type="entry name" value="ZnF_C2H2"/>
    <property type="match status" value="12"/>
</dbReference>
<reference evidence="14" key="1">
    <citation type="submission" date="2020-11" db="EMBL/GenBank/DDBJ databases">
        <authorList>
            <person name="Tran Van P."/>
        </authorList>
    </citation>
    <scope>NUCLEOTIDE SEQUENCE</scope>
</reference>
<evidence type="ECO:0000256" key="12">
    <source>
        <dbReference type="SAM" id="MobiDB-lite"/>
    </source>
</evidence>
<feature type="domain" description="C2H2-type" evidence="13">
    <location>
        <begin position="609"/>
        <end position="633"/>
    </location>
</feature>
<dbReference type="FunFam" id="3.30.160.60:FF:001227">
    <property type="entry name" value="Zinc finger and BTB domain containing 41"/>
    <property type="match status" value="1"/>
</dbReference>
<keyword evidence="10" id="KW-0539">Nucleus</keyword>